<dbReference type="GO" id="GO:0006508">
    <property type="term" value="P:proteolysis"/>
    <property type="evidence" value="ECO:0007669"/>
    <property type="project" value="InterPro"/>
</dbReference>
<keyword evidence="7" id="KW-0677">Repeat</keyword>
<protein>
    <recommendedName>
        <fullName evidence="5">serralysin</fullName>
        <ecNumber evidence="5">3.4.24.40</ecNumber>
    </recommendedName>
</protein>
<dbReference type="InterPro" id="IPR024079">
    <property type="entry name" value="MetalloPept_cat_dom_sf"/>
</dbReference>
<dbReference type="GO" id="GO:0008270">
    <property type="term" value="F:zinc ion binding"/>
    <property type="evidence" value="ECO:0007669"/>
    <property type="project" value="InterPro"/>
</dbReference>
<dbReference type="SMART" id="SM00235">
    <property type="entry name" value="ZnMc"/>
    <property type="match status" value="1"/>
</dbReference>
<dbReference type="KEGG" id="yet:CH48_1504"/>
<dbReference type="GO" id="GO:0008237">
    <property type="term" value="F:metallopeptidase activity"/>
    <property type="evidence" value="ECO:0007669"/>
    <property type="project" value="InterPro"/>
</dbReference>
<feature type="domain" description="Peptidase metallopeptidase" evidence="9">
    <location>
        <begin position="41"/>
        <end position="206"/>
    </location>
</feature>
<proteinExistence type="inferred from homology"/>
<comment type="cofactor">
    <cofactor evidence="2">
        <name>Ca(2+)</name>
        <dbReference type="ChEBI" id="CHEBI:29108"/>
    </cofactor>
</comment>
<evidence type="ECO:0000256" key="7">
    <source>
        <dbReference type="ARBA" id="ARBA00022737"/>
    </source>
</evidence>
<dbReference type="CDD" id="cd04277">
    <property type="entry name" value="ZnMc_serralysin_like"/>
    <property type="match status" value="1"/>
</dbReference>
<evidence type="ECO:0000313" key="10">
    <source>
        <dbReference type="EMBL" id="CFQ56309.1"/>
    </source>
</evidence>
<dbReference type="RefSeq" id="WP_013650589.1">
    <property type="nucleotide sequence ID" value="NZ_CGBR01000004.1"/>
</dbReference>
<dbReference type="GO" id="GO:0005509">
    <property type="term" value="F:calcium ion binding"/>
    <property type="evidence" value="ECO:0007669"/>
    <property type="project" value="InterPro"/>
</dbReference>
<dbReference type="PATRIC" id="fig|630.30.peg.2831"/>
<sequence length="413" mass="46136">MEDIKNVINNSSKNIIYAAITYSRKWEIKNSDNFTTITFSFTQDIPKKYHYYKLKDDIPTSPFNKTQIYQAGIAMQSISDVTNIKFVEVNTTRANIPMVNAHFYNPTHVAGYGYYPNKNNLSPVCINADIQEDITPSHLQYGNSVIVHEILHAIGLQHTHDTAGLTQQESIMSYSSEKHSGGNYAEYYVSMPQLYDIAALQYLYGPNMNTRTGNDTYTYSSDTPIFCIWDAGGIDTLDFSDQTQDQVINLTAGSFSDVGGLKANISIAFGVSIENAIGGSGDDKIIGNNTDNILTGGFGADEIWGGNGSNIFRYHKTTDSNTTSADTLHDFNSEKDKIDLSPIIYSNEDIALVDKFNFSGRTEIIRKYDNTNDITYLMIDFDNNLYETDMMIKLTGRHQLTLNNFIASTLLTA</sequence>
<name>A0A0E1NGN2_YEREN</name>
<evidence type="ECO:0000256" key="8">
    <source>
        <dbReference type="ARBA" id="ARBA00022837"/>
    </source>
</evidence>
<evidence type="ECO:0000256" key="3">
    <source>
        <dbReference type="ARBA" id="ARBA00004613"/>
    </source>
</evidence>
<accession>A0A0E1NGN2</accession>
<evidence type="ECO:0000259" key="9">
    <source>
        <dbReference type="SMART" id="SM00235"/>
    </source>
</evidence>
<dbReference type="Gene3D" id="2.150.10.10">
    <property type="entry name" value="Serralysin-like metalloprotease, C-terminal"/>
    <property type="match status" value="1"/>
</dbReference>
<gene>
    <name evidence="10" type="primary">prtC</name>
    <name evidence="10" type="ORF">ERS137941_00998</name>
</gene>
<dbReference type="SUPFAM" id="SSF51120">
    <property type="entry name" value="beta-Roll"/>
    <property type="match status" value="1"/>
</dbReference>
<dbReference type="InterPro" id="IPR034033">
    <property type="entry name" value="Serralysin-like"/>
</dbReference>
<dbReference type="SUPFAM" id="SSF55486">
    <property type="entry name" value="Metalloproteases ('zincins'), catalytic domain"/>
    <property type="match status" value="1"/>
</dbReference>
<dbReference type="Gene3D" id="3.40.390.10">
    <property type="entry name" value="Collagenase (Catalytic Domain)"/>
    <property type="match status" value="1"/>
</dbReference>
<comment type="catalytic activity">
    <reaction evidence="1">
        <text>Preferential cleavage of bonds with hydrophobic residues in P1'.</text>
        <dbReference type="EC" id="3.4.24.40"/>
    </reaction>
</comment>
<comment type="subcellular location">
    <subcellularLocation>
        <location evidence="3">Secreted</location>
    </subcellularLocation>
</comment>
<dbReference type="Pfam" id="PF00353">
    <property type="entry name" value="HemolysinCabind"/>
    <property type="match status" value="1"/>
</dbReference>
<keyword evidence="10" id="KW-0378">Hydrolase</keyword>
<comment type="similarity">
    <text evidence="4">Belongs to the peptidase M10B family.</text>
</comment>
<keyword evidence="6" id="KW-0964">Secreted</keyword>
<evidence type="ECO:0000256" key="2">
    <source>
        <dbReference type="ARBA" id="ARBA00001913"/>
    </source>
</evidence>
<dbReference type="EMBL" id="CGBR01000004">
    <property type="protein sequence ID" value="CFQ56309.1"/>
    <property type="molecule type" value="Genomic_DNA"/>
</dbReference>
<evidence type="ECO:0000313" key="11">
    <source>
        <dbReference type="Proteomes" id="UP000048841"/>
    </source>
</evidence>
<evidence type="ECO:0000256" key="4">
    <source>
        <dbReference type="ARBA" id="ARBA00009490"/>
    </source>
</evidence>
<dbReference type="InterPro" id="IPR001343">
    <property type="entry name" value="Hemolysn_Ca-bd"/>
</dbReference>
<dbReference type="Proteomes" id="UP000048841">
    <property type="component" value="Unassembled WGS sequence"/>
</dbReference>
<reference evidence="10 11" key="1">
    <citation type="submission" date="2015-03" db="EMBL/GenBank/DDBJ databases">
        <authorList>
            <person name="Murphy D."/>
        </authorList>
    </citation>
    <scope>NUCLEOTIDE SEQUENCE [LARGE SCALE GENOMIC DNA]</scope>
    <source>
        <strain evidence="10 11">IP26249</strain>
    </source>
</reference>
<dbReference type="InterPro" id="IPR013858">
    <property type="entry name" value="Peptidase_M10B_C"/>
</dbReference>
<evidence type="ECO:0000256" key="5">
    <source>
        <dbReference type="ARBA" id="ARBA00012422"/>
    </source>
</evidence>
<dbReference type="InterPro" id="IPR011049">
    <property type="entry name" value="Serralysin-like_metalloprot_C"/>
</dbReference>
<dbReference type="EC" id="3.4.24.40" evidence="5"/>
<organism evidence="10 11">
    <name type="scientific">Yersinia enterocolitica</name>
    <dbReference type="NCBI Taxonomy" id="630"/>
    <lineage>
        <taxon>Bacteria</taxon>
        <taxon>Pseudomonadati</taxon>
        <taxon>Pseudomonadota</taxon>
        <taxon>Gammaproteobacteria</taxon>
        <taxon>Enterobacterales</taxon>
        <taxon>Yersiniaceae</taxon>
        <taxon>Yersinia</taxon>
    </lineage>
</organism>
<keyword evidence="8" id="KW-0106">Calcium</keyword>
<dbReference type="PRINTS" id="PR00313">
    <property type="entry name" value="CABNDNGRPT"/>
</dbReference>
<dbReference type="GO" id="GO:0005615">
    <property type="term" value="C:extracellular space"/>
    <property type="evidence" value="ECO:0007669"/>
    <property type="project" value="InterPro"/>
</dbReference>
<evidence type="ECO:0000256" key="6">
    <source>
        <dbReference type="ARBA" id="ARBA00022525"/>
    </source>
</evidence>
<dbReference type="Pfam" id="PF08548">
    <property type="entry name" value="Peptidase_M10_C"/>
    <property type="match status" value="1"/>
</dbReference>
<dbReference type="AlphaFoldDB" id="A0A0E1NGN2"/>
<evidence type="ECO:0000256" key="1">
    <source>
        <dbReference type="ARBA" id="ARBA00001609"/>
    </source>
</evidence>
<dbReference type="InterPro" id="IPR006026">
    <property type="entry name" value="Peptidase_Metallo"/>
</dbReference>